<keyword evidence="5" id="KW-0808">Transferase</keyword>
<evidence type="ECO:0000256" key="7">
    <source>
        <dbReference type="ARBA" id="ARBA00022695"/>
    </source>
</evidence>
<protein>
    <recommendedName>
        <fullName evidence="10">L-threonylcarbamoyladenylate synthase</fullName>
        <ecNumber evidence="3">2.7.7.87</ecNumber>
    </recommendedName>
    <alternativeName>
        <fullName evidence="10">L-threonylcarbamoyladenylate synthase</fullName>
    </alternativeName>
</protein>
<evidence type="ECO:0000256" key="5">
    <source>
        <dbReference type="ARBA" id="ARBA00022679"/>
    </source>
</evidence>
<evidence type="ECO:0000256" key="4">
    <source>
        <dbReference type="ARBA" id="ARBA00022490"/>
    </source>
</evidence>
<dbReference type="PANTHER" id="PTHR17490">
    <property type="entry name" value="SUA5"/>
    <property type="match status" value="1"/>
</dbReference>
<evidence type="ECO:0000256" key="1">
    <source>
        <dbReference type="ARBA" id="ARBA00004496"/>
    </source>
</evidence>
<sequence>MHEEIIKTLEVLRSGGVILYPTDTVWGLGCDATNETAVKRIFDIKKRADAKAMLVLIDNPGKLQSYVDEVPDIAWDLIEMSEKPLTIIYPQARNLAPNLVAEDKSIGIRVTNEEFSKKLCAQFRKPIVSTSANVSGEPTPQNFSQITDEIKNAVDYVVNFRREELSLPKPSSIIKLGKGNLFQLIRK</sequence>
<evidence type="ECO:0000256" key="8">
    <source>
        <dbReference type="ARBA" id="ARBA00022741"/>
    </source>
</evidence>
<dbReference type="GO" id="GO:0008033">
    <property type="term" value="P:tRNA processing"/>
    <property type="evidence" value="ECO:0007669"/>
    <property type="project" value="UniProtKB-KW"/>
</dbReference>
<proteinExistence type="inferred from homology"/>
<evidence type="ECO:0000313" key="14">
    <source>
        <dbReference type="Proteomes" id="UP000008718"/>
    </source>
</evidence>
<dbReference type="NCBIfam" id="TIGR00057">
    <property type="entry name" value="L-threonylcarbamoyladenylate synthase"/>
    <property type="match status" value="1"/>
</dbReference>
<evidence type="ECO:0000313" key="13">
    <source>
        <dbReference type="EMBL" id="ADQ80484.1"/>
    </source>
</evidence>
<dbReference type="STRING" id="694427.Palpr_2351"/>
<comment type="subcellular location">
    <subcellularLocation>
        <location evidence="1">Cytoplasm</location>
    </subcellularLocation>
</comment>
<dbReference type="SUPFAM" id="SSF55821">
    <property type="entry name" value="YrdC/RibB"/>
    <property type="match status" value="1"/>
</dbReference>
<reference key="1">
    <citation type="submission" date="2010-11" db="EMBL/GenBank/DDBJ databases">
        <title>The complete genome of Paludibacter propionicigenes DSM 17365.</title>
        <authorList>
            <consortium name="US DOE Joint Genome Institute (JGI-PGF)"/>
            <person name="Lucas S."/>
            <person name="Copeland A."/>
            <person name="Lapidus A."/>
            <person name="Bruce D."/>
            <person name="Goodwin L."/>
            <person name="Pitluck S."/>
            <person name="Kyrpides N."/>
            <person name="Mavromatis K."/>
            <person name="Ivanova N."/>
            <person name="Munk A.C."/>
            <person name="Brettin T."/>
            <person name="Detter J.C."/>
            <person name="Han C."/>
            <person name="Tapia R."/>
            <person name="Land M."/>
            <person name="Hauser L."/>
            <person name="Markowitz V."/>
            <person name="Cheng J.-F."/>
            <person name="Hugenholtz P."/>
            <person name="Woyke T."/>
            <person name="Wu D."/>
            <person name="Gronow S."/>
            <person name="Wellnitz S."/>
            <person name="Brambilla E."/>
            <person name="Klenk H.-P."/>
            <person name="Eisen J.A."/>
        </authorList>
    </citation>
    <scope>NUCLEOTIDE SEQUENCE</scope>
    <source>
        <strain>WB4</strain>
    </source>
</reference>
<evidence type="ECO:0000256" key="10">
    <source>
        <dbReference type="ARBA" id="ARBA00029774"/>
    </source>
</evidence>
<dbReference type="EC" id="2.7.7.87" evidence="3"/>
<dbReference type="eggNOG" id="COG0009">
    <property type="taxonomic scope" value="Bacteria"/>
</dbReference>
<dbReference type="AlphaFoldDB" id="E4T6Z0"/>
<keyword evidence="8" id="KW-0547">Nucleotide-binding</keyword>
<reference evidence="13 14" key="2">
    <citation type="journal article" date="2011" name="Stand. Genomic Sci.">
        <title>Complete genome sequence of Paludibacter propionicigenes type strain (WB4).</title>
        <authorList>
            <person name="Gronow S."/>
            <person name="Munk C."/>
            <person name="Lapidus A."/>
            <person name="Nolan M."/>
            <person name="Lucas S."/>
            <person name="Hammon N."/>
            <person name="Deshpande S."/>
            <person name="Cheng J.F."/>
            <person name="Tapia R."/>
            <person name="Han C."/>
            <person name="Goodwin L."/>
            <person name="Pitluck S."/>
            <person name="Liolios K."/>
            <person name="Ivanova N."/>
            <person name="Mavromatis K."/>
            <person name="Mikhailova N."/>
            <person name="Pati A."/>
            <person name="Chen A."/>
            <person name="Palaniappan K."/>
            <person name="Land M."/>
            <person name="Hauser L."/>
            <person name="Chang Y.J."/>
            <person name="Jeffries C.D."/>
            <person name="Brambilla E."/>
            <person name="Rohde M."/>
            <person name="Goker M."/>
            <person name="Detter J.C."/>
            <person name="Woyke T."/>
            <person name="Bristow J."/>
            <person name="Eisen J.A."/>
            <person name="Markowitz V."/>
            <person name="Hugenholtz P."/>
            <person name="Kyrpides N.C."/>
            <person name="Klenk H.P."/>
        </authorList>
    </citation>
    <scope>NUCLEOTIDE SEQUENCE [LARGE SCALE GENOMIC DNA]</scope>
    <source>
        <strain evidence="14">DSM 17365 / JCM 13257 / WB4</strain>
    </source>
</reference>
<dbReference type="KEGG" id="ppn:Palpr_2351"/>
<organism evidence="13 14">
    <name type="scientific">Paludibacter propionicigenes (strain DSM 17365 / JCM 13257 / WB4)</name>
    <dbReference type="NCBI Taxonomy" id="694427"/>
    <lineage>
        <taxon>Bacteria</taxon>
        <taxon>Pseudomonadati</taxon>
        <taxon>Bacteroidota</taxon>
        <taxon>Bacteroidia</taxon>
        <taxon>Bacteroidales</taxon>
        <taxon>Paludibacteraceae</taxon>
        <taxon>Paludibacter</taxon>
    </lineage>
</organism>
<dbReference type="PANTHER" id="PTHR17490:SF16">
    <property type="entry name" value="THREONYLCARBAMOYL-AMP SYNTHASE"/>
    <property type="match status" value="1"/>
</dbReference>
<dbReference type="PROSITE" id="PS51163">
    <property type="entry name" value="YRDC"/>
    <property type="match status" value="1"/>
</dbReference>
<dbReference type="HOGENOM" id="CLU_031397_3_2_10"/>
<dbReference type="Gene3D" id="3.90.870.10">
    <property type="entry name" value="DHBP synthase"/>
    <property type="match status" value="1"/>
</dbReference>
<keyword evidence="9" id="KW-0067">ATP-binding</keyword>
<dbReference type="GO" id="GO:0000049">
    <property type="term" value="F:tRNA binding"/>
    <property type="evidence" value="ECO:0007669"/>
    <property type="project" value="TreeGrafter"/>
</dbReference>
<dbReference type="GO" id="GO:0003725">
    <property type="term" value="F:double-stranded RNA binding"/>
    <property type="evidence" value="ECO:0007669"/>
    <property type="project" value="InterPro"/>
</dbReference>
<keyword evidence="6" id="KW-0819">tRNA processing</keyword>
<feature type="domain" description="YrdC-like" evidence="12">
    <location>
        <begin position="2"/>
        <end position="187"/>
    </location>
</feature>
<dbReference type="RefSeq" id="WP_013445853.1">
    <property type="nucleotide sequence ID" value="NC_014734.1"/>
</dbReference>
<dbReference type="Proteomes" id="UP000008718">
    <property type="component" value="Chromosome"/>
</dbReference>
<evidence type="ECO:0000256" key="2">
    <source>
        <dbReference type="ARBA" id="ARBA00007663"/>
    </source>
</evidence>
<dbReference type="GO" id="GO:0006450">
    <property type="term" value="P:regulation of translational fidelity"/>
    <property type="evidence" value="ECO:0007669"/>
    <property type="project" value="TreeGrafter"/>
</dbReference>
<evidence type="ECO:0000256" key="3">
    <source>
        <dbReference type="ARBA" id="ARBA00012584"/>
    </source>
</evidence>
<dbReference type="GO" id="GO:0061710">
    <property type="term" value="F:L-threonylcarbamoyladenylate synthase"/>
    <property type="evidence" value="ECO:0007669"/>
    <property type="project" value="UniProtKB-EC"/>
</dbReference>
<comment type="similarity">
    <text evidence="2">Belongs to the SUA5 family.</text>
</comment>
<dbReference type="Pfam" id="PF01300">
    <property type="entry name" value="Sua5_yciO_yrdC"/>
    <property type="match status" value="1"/>
</dbReference>
<dbReference type="InterPro" id="IPR017945">
    <property type="entry name" value="DHBP_synth_RibB-like_a/b_dom"/>
</dbReference>
<dbReference type="GO" id="GO:0005524">
    <property type="term" value="F:ATP binding"/>
    <property type="evidence" value="ECO:0007669"/>
    <property type="project" value="UniProtKB-KW"/>
</dbReference>
<evidence type="ECO:0000259" key="12">
    <source>
        <dbReference type="PROSITE" id="PS51163"/>
    </source>
</evidence>
<dbReference type="InterPro" id="IPR006070">
    <property type="entry name" value="Sua5-like_dom"/>
</dbReference>
<evidence type="ECO:0000256" key="11">
    <source>
        <dbReference type="ARBA" id="ARBA00048366"/>
    </source>
</evidence>
<keyword evidence="4" id="KW-0963">Cytoplasm</keyword>
<keyword evidence="14" id="KW-1185">Reference proteome</keyword>
<comment type="catalytic activity">
    <reaction evidence="11">
        <text>L-threonine + hydrogencarbonate + ATP = L-threonylcarbamoyladenylate + diphosphate + H2O</text>
        <dbReference type="Rhea" id="RHEA:36407"/>
        <dbReference type="ChEBI" id="CHEBI:15377"/>
        <dbReference type="ChEBI" id="CHEBI:17544"/>
        <dbReference type="ChEBI" id="CHEBI:30616"/>
        <dbReference type="ChEBI" id="CHEBI:33019"/>
        <dbReference type="ChEBI" id="CHEBI:57926"/>
        <dbReference type="ChEBI" id="CHEBI:73682"/>
        <dbReference type="EC" id="2.7.7.87"/>
    </reaction>
</comment>
<evidence type="ECO:0000256" key="9">
    <source>
        <dbReference type="ARBA" id="ARBA00022840"/>
    </source>
</evidence>
<gene>
    <name evidence="13" type="ordered locus">Palpr_2351</name>
</gene>
<accession>E4T6Z0</accession>
<dbReference type="InterPro" id="IPR050156">
    <property type="entry name" value="TC-AMP_synthase_SUA5"/>
</dbReference>
<dbReference type="EMBL" id="CP002345">
    <property type="protein sequence ID" value="ADQ80484.1"/>
    <property type="molecule type" value="Genomic_DNA"/>
</dbReference>
<dbReference type="OrthoDB" id="9814580at2"/>
<dbReference type="GO" id="GO:0005737">
    <property type="term" value="C:cytoplasm"/>
    <property type="evidence" value="ECO:0007669"/>
    <property type="project" value="UniProtKB-SubCell"/>
</dbReference>
<keyword evidence="7" id="KW-0548">Nucleotidyltransferase</keyword>
<evidence type="ECO:0000256" key="6">
    <source>
        <dbReference type="ARBA" id="ARBA00022694"/>
    </source>
</evidence>
<name>E4T6Z0_PALPW</name>